<evidence type="ECO:0000259" key="7">
    <source>
        <dbReference type="PROSITE" id="PS01124"/>
    </source>
</evidence>
<organism evidence="9 10">
    <name type="scientific">Formimonas warabiya</name>
    <dbReference type="NCBI Taxonomy" id="1761012"/>
    <lineage>
        <taxon>Bacteria</taxon>
        <taxon>Bacillati</taxon>
        <taxon>Bacillota</taxon>
        <taxon>Clostridia</taxon>
        <taxon>Eubacteriales</taxon>
        <taxon>Peptococcaceae</taxon>
        <taxon>Candidatus Formimonas</taxon>
    </lineage>
</organism>
<dbReference type="PRINTS" id="PR00032">
    <property type="entry name" value="HTHARAC"/>
</dbReference>
<keyword evidence="2" id="KW-0805">Transcription regulation</keyword>
<sequence>MQKVLLVEDEEIERVFLKNLFQKQIKDYQVIGEACNGREAIALAKNYSPDVIFMDVKMPGIDGLEATQVIKKMRPQAHIIILTAYEEFKFAQEALRAGAEEYLLKPAQPEEIMKVLKNIYQRSVRADFTNDITGLDGKLEIINYDKEKVLMKALQNNDVRLLVSTLEDYLNDLLQLPHLPAVLKIRLFEFITVLTRNLCDAGFNPHKAHELKMKFYESISRLETFSDAQNCIALIKDELVSASQANDTSKKEVVKSVLHYIKANLSKDLSLDSISERFHFSSSHLSRLMKRETGFTYPEYLNRLRLAEAKTLLRNSELNIHTIALEVGYREVSHFNRVFKKAIGISPTKYRVIFFNEQTGGSPHLNASSKQVRKGKECLYRVYTD</sequence>
<dbReference type="Proteomes" id="UP000323521">
    <property type="component" value="Chromosome"/>
</dbReference>
<dbReference type="PANTHER" id="PTHR43280:SF28">
    <property type="entry name" value="HTH-TYPE TRANSCRIPTIONAL ACTIVATOR RHAS"/>
    <property type="match status" value="1"/>
</dbReference>
<evidence type="ECO:0000256" key="4">
    <source>
        <dbReference type="ARBA" id="ARBA00023163"/>
    </source>
</evidence>
<dbReference type="AlphaFoldDB" id="A0A3G1KZG5"/>
<dbReference type="GO" id="GO:0043565">
    <property type="term" value="F:sequence-specific DNA binding"/>
    <property type="evidence" value="ECO:0007669"/>
    <property type="project" value="InterPro"/>
</dbReference>
<dbReference type="InterPro" id="IPR009057">
    <property type="entry name" value="Homeodomain-like_sf"/>
</dbReference>
<dbReference type="PROSITE" id="PS50110">
    <property type="entry name" value="RESPONSE_REGULATORY"/>
    <property type="match status" value="1"/>
</dbReference>
<dbReference type="Pfam" id="PF12833">
    <property type="entry name" value="HTH_18"/>
    <property type="match status" value="1"/>
</dbReference>
<evidence type="ECO:0000256" key="1">
    <source>
        <dbReference type="ARBA" id="ARBA00018672"/>
    </source>
</evidence>
<comment type="function">
    <text evidence="5">May play the central regulatory role in sporulation. It may be an element of the effector pathway responsible for the activation of sporulation genes in response to nutritional stress. Spo0A may act in concert with spo0H (a sigma factor) to control the expression of some genes that are critical to the sporulation process.</text>
</comment>
<gene>
    <name evidence="9" type="ORF">DCMF_26210</name>
</gene>
<feature type="domain" description="Response regulatory" evidence="8">
    <location>
        <begin position="3"/>
        <end position="120"/>
    </location>
</feature>
<evidence type="ECO:0000313" key="10">
    <source>
        <dbReference type="Proteomes" id="UP000323521"/>
    </source>
</evidence>
<evidence type="ECO:0000256" key="2">
    <source>
        <dbReference type="ARBA" id="ARBA00023015"/>
    </source>
</evidence>
<dbReference type="SMART" id="SM00342">
    <property type="entry name" value="HTH_ARAC"/>
    <property type="match status" value="1"/>
</dbReference>
<dbReference type="EMBL" id="CP017634">
    <property type="protein sequence ID" value="ATW27781.1"/>
    <property type="molecule type" value="Genomic_DNA"/>
</dbReference>
<dbReference type="Gene3D" id="3.40.50.2300">
    <property type="match status" value="1"/>
</dbReference>
<proteinExistence type="predicted"/>
<evidence type="ECO:0000256" key="6">
    <source>
        <dbReference type="PROSITE-ProRule" id="PRU00169"/>
    </source>
</evidence>
<dbReference type="CDD" id="cd17536">
    <property type="entry name" value="REC_YesN-like"/>
    <property type="match status" value="1"/>
</dbReference>
<dbReference type="SUPFAM" id="SSF52172">
    <property type="entry name" value="CheY-like"/>
    <property type="match status" value="1"/>
</dbReference>
<dbReference type="InterPro" id="IPR018060">
    <property type="entry name" value="HTH_AraC"/>
</dbReference>
<name>A0A3G1KZG5_FORW1</name>
<keyword evidence="10" id="KW-1185">Reference proteome</keyword>
<dbReference type="Gene3D" id="1.10.10.60">
    <property type="entry name" value="Homeodomain-like"/>
    <property type="match status" value="2"/>
</dbReference>
<keyword evidence="4" id="KW-0804">Transcription</keyword>
<reference evidence="9 10" key="1">
    <citation type="submission" date="2016-10" db="EMBL/GenBank/DDBJ databases">
        <title>Complete Genome Sequence of Peptococcaceae strain DCMF.</title>
        <authorList>
            <person name="Edwards R.J."/>
            <person name="Holland S.I."/>
            <person name="Deshpande N.P."/>
            <person name="Wong Y.K."/>
            <person name="Ertan H."/>
            <person name="Manefield M."/>
            <person name="Russell T.L."/>
            <person name="Lee M.J."/>
        </authorList>
    </citation>
    <scope>NUCLEOTIDE SEQUENCE [LARGE SCALE GENOMIC DNA]</scope>
    <source>
        <strain evidence="9 10">DCMF</strain>
    </source>
</reference>
<dbReference type="PROSITE" id="PS00041">
    <property type="entry name" value="HTH_ARAC_FAMILY_1"/>
    <property type="match status" value="1"/>
</dbReference>
<feature type="modified residue" description="4-aspartylphosphate" evidence="6">
    <location>
        <position position="55"/>
    </location>
</feature>
<dbReference type="SMART" id="SM00448">
    <property type="entry name" value="REC"/>
    <property type="match status" value="1"/>
</dbReference>
<dbReference type="InterPro" id="IPR011006">
    <property type="entry name" value="CheY-like_superfamily"/>
</dbReference>
<evidence type="ECO:0000313" key="9">
    <source>
        <dbReference type="EMBL" id="ATW27781.1"/>
    </source>
</evidence>
<dbReference type="PANTHER" id="PTHR43280">
    <property type="entry name" value="ARAC-FAMILY TRANSCRIPTIONAL REGULATOR"/>
    <property type="match status" value="1"/>
</dbReference>
<keyword evidence="3" id="KW-0238">DNA-binding</keyword>
<dbReference type="InterPro" id="IPR020449">
    <property type="entry name" value="Tscrpt_reg_AraC-type_HTH"/>
</dbReference>
<keyword evidence="6" id="KW-0597">Phosphoprotein</keyword>
<feature type="domain" description="HTH araC/xylS-type" evidence="7">
    <location>
        <begin position="255"/>
        <end position="353"/>
    </location>
</feature>
<accession>A0A3G1KZG5</accession>
<dbReference type="InterPro" id="IPR001789">
    <property type="entry name" value="Sig_transdc_resp-reg_receiver"/>
</dbReference>
<dbReference type="KEGG" id="fwa:DCMF_26210"/>
<evidence type="ECO:0000256" key="5">
    <source>
        <dbReference type="ARBA" id="ARBA00024867"/>
    </source>
</evidence>
<evidence type="ECO:0000259" key="8">
    <source>
        <dbReference type="PROSITE" id="PS50110"/>
    </source>
</evidence>
<dbReference type="GO" id="GO:0000160">
    <property type="term" value="P:phosphorelay signal transduction system"/>
    <property type="evidence" value="ECO:0007669"/>
    <property type="project" value="InterPro"/>
</dbReference>
<dbReference type="PROSITE" id="PS01124">
    <property type="entry name" value="HTH_ARAC_FAMILY_2"/>
    <property type="match status" value="1"/>
</dbReference>
<protein>
    <recommendedName>
        <fullName evidence="1">Stage 0 sporulation protein A homolog</fullName>
    </recommendedName>
</protein>
<dbReference type="InterPro" id="IPR018062">
    <property type="entry name" value="HTH_AraC-typ_CS"/>
</dbReference>
<evidence type="ECO:0000256" key="3">
    <source>
        <dbReference type="ARBA" id="ARBA00023125"/>
    </source>
</evidence>
<dbReference type="Pfam" id="PF00072">
    <property type="entry name" value="Response_reg"/>
    <property type="match status" value="1"/>
</dbReference>
<dbReference type="GO" id="GO:0003700">
    <property type="term" value="F:DNA-binding transcription factor activity"/>
    <property type="evidence" value="ECO:0007669"/>
    <property type="project" value="InterPro"/>
</dbReference>
<dbReference type="SUPFAM" id="SSF46689">
    <property type="entry name" value="Homeodomain-like"/>
    <property type="match status" value="2"/>
</dbReference>